<feature type="transmembrane region" description="Helical" evidence="7">
    <location>
        <begin position="7"/>
        <end position="24"/>
    </location>
</feature>
<evidence type="ECO:0000256" key="1">
    <source>
        <dbReference type="ARBA" id="ARBA00004141"/>
    </source>
</evidence>
<keyword evidence="4 7" id="KW-0812">Transmembrane</keyword>
<dbReference type="InterPro" id="IPR005828">
    <property type="entry name" value="MFS_sugar_transport-like"/>
</dbReference>
<dbReference type="PRINTS" id="PR00171">
    <property type="entry name" value="SUGRTRNSPORT"/>
</dbReference>
<dbReference type="Gene3D" id="1.20.1250.20">
    <property type="entry name" value="MFS general substrate transporter like domains"/>
    <property type="match status" value="1"/>
</dbReference>
<keyword evidence="5 7" id="KW-1133">Transmembrane helix</keyword>
<evidence type="ECO:0000256" key="6">
    <source>
        <dbReference type="ARBA" id="ARBA00023136"/>
    </source>
</evidence>
<accession>A0AAD9I720</accession>
<evidence type="ECO:0000256" key="4">
    <source>
        <dbReference type="ARBA" id="ARBA00022692"/>
    </source>
</evidence>
<evidence type="ECO:0000259" key="8">
    <source>
        <dbReference type="PROSITE" id="PS50850"/>
    </source>
</evidence>
<evidence type="ECO:0000313" key="10">
    <source>
        <dbReference type="Proteomes" id="UP001217918"/>
    </source>
</evidence>
<evidence type="ECO:0000256" key="2">
    <source>
        <dbReference type="ARBA" id="ARBA00010992"/>
    </source>
</evidence>
<feature type="domain" description="Major facilitator superfamily (MFS) profile" evidence="8">
    <location>
        <begin position="1"/>
        <end position="188"/>
    </location>
</feature>
<feature type="transmembrane region" description="Helical" evidence="7">
    <location>
        <begin position="164"/>
        <end position="184"/>
    </location>
</feature>
<gene>
    <name evidence="9" type="ORF">P8C59_005947</name>
</gene>
<keyword evidence="3" id="KW-0813">Transport</keyword>
<feature type="transmembrane region" description="Helical" evidence="7">
    <location>
        <begin position="137"/>
        <end position="158"/>
    </location>
</feature>
<dbReference type="PROSITE" id="PS50850">
    <property type="entry name" value="MFS"/>
    <property type="match status" value="1"/>
</dbReference>
<reference evidence="9" key="1">
    <citation type="journal article" date="2023" name="Mol. Plant Microbe Interact.">
        <title>Elucidating the Obligate Nature and Biological Capacity of an Invasive Fungal Corn Pathogen.</title>
        <authorList>
            <person name="MacCready J.S."/>
            <person name="Roggenkamp E.M."/>
            <person name="Gdanetz K."/>
            <person name="Chilvers M.I."/>
        </authorList>
    </citation>
    <scope>NUCLEOTIDE SEQUENCE</scope>
    <source>
        <strain evidence="9">PM02</strain>
    </source>
</reference>
<keyword evidence="6 7" id="KW-0472">Membrane</keyword>
<dbReference type="GO" id="GO:0005351">
    <property type="term" value="F:carbohydrate:proton symporter activity"/>
    <property type="evidence" value="ECO:0007669"/>
    <property type="project" value="TreeGrafter"/>
</dbReference>
<dbReference type="InterPro" id="IPR050360">
    <property type="entry name" value="MFS_Sugar_Transporters"/>
</dbReference>
<evidence type="ECO:0000313" key="9">
    <source>
        <dbReference type="EMBL" id="KAK2071532.1"/>
    </source>
</evidence>
<keyword evidence="10" id="KW-1185">Reference proteome</keyword>
<protein>
    <recommendedName>
        <fullName evidence="8">Major facilitator superfamily (MFS) profile domain-containing protein</fullName>
    </recommendedName>
</protein>
<dbReference type="EMBL" id="JAQQPM010000005">
    <property type="protein sequence ID" value="KAK2071532.1"/>
    <property type="molecule type" value="Genomic_DNA"/>
</dbReference>
<feature type="transmembrane region" description="Helical" evidence="7">
    <location>
        <begin position="92"/>
        <end position="116"/>
    </location>
</feature>
<dbReference type="GO" id="GO:0016020">
    <property type="term" value="C:membrane"/>
    <property type="evidence" value="ECO:0007669"/>
    <property type="project" value="UniProtKB-SubCell"/>
</dbReference>
<evidence type="ECO:0000256" key="5">
    <source>
        <dbReference type="ARBA" id="ARBA00022989"/>
    </source>
</evidence>
<dbReference type="PANTHER" id="PTHR48022">
    <property type="entry name" value="PLASTIDIC GLUCOSE TRANSPORTER 4"/>
    <property type="match status" value="1"/>
</dbReference>
<comment type="similarity">
    <text evidence="2">Belongs to the major facilitator superfamily. Sugar transporter (TC 2.A.1.1) family.</text>
</comment>
<comment type="caution">
    <text evidence="9">The sequence shown here is derived from an EMBL/GenBank/DDBJ whole genome shotgun (WGS) entry which is preliminary data.</text>
</comment>
<dbReference type="SUPFAM" id="SSF103473">
    <property type="entry name" value="MFS general substrate transporter"/>
    <property type="match status" value="1"/>
</dbReference>
<sequence>MQQMSGINIVTYSLPILAITSLNLGVHDALLLGVFAQLWYALASLATWWTIDRVGRRPLLVVNAVAMSFLLFVLSMSVLVGATTVVHPRPPAAAIAGVIATVCVFLFEAAFTWGWMASVWIYPPEILPLGIRARGTAVASAAGFFGNLVVVAVTPIGIARLGWVFYLLWALFDLVNAAVVWMVYPETGGLELEIVDKIFTVEVPFAQEEEVHDPGHVGFCTGYVRKTQALQWDRVKLAALLKANRARVLPEQRPLLDSFLDE</sequence>
<dbReference type="InterPro" id="IPR003663">
    <property type="entry name" value="Sugar/inositol_transpt"/>
</dbReference>
<evidence type="ECO:0000256" key="3">
    <source>
        <dbReference type="ARBA" id="ARBA00022448"/>
    </source>
</evidence>
<feature type="transmembrane region" description="Helical" evidence="7">
    <location>
        <begin position="30"/>
        <end position="51"/>
    </location>
</feature>
<name>A0AAD9I720_9PEZI</name>
<dbReference type="AlphaFoldDB" id="A0AAD9I720"/>
<dbReference type="Proteomes" id="UP001217918">
    <property type="component" value="Unassembled WGS sequence"/>
</dbReference>
<proteinExistence type="inferred from homology"/>
<dbReference type="PANTHER" id="PTHR48022:SF28">
    <property type="entry name" value="MAJOR FACILITATOR SUPERFAMILY (MFS) PROFILE DOMAIN-CONTAINING PROTEIN-RELATED"/>
    <property type="match status" value="1"/>
</dbReference>
<evidence type="ECO:0000256" key="7">
    <source>
        <dbReference type="SAM" id="Phobius"/>
    </source>
</evidence>
<feature type="transmembrane region" description="Helical" evidence="7">
    <location>
        <begin position="58"/>
        <end position="80"/>
    </location>
</feature>
<dbReference type="Pfam" id="PF00083">
    <property type="entry name" value="Sugar_tr"/>
    <property type="match status" value="1"/>
</dbReference>
<organism evidence="9 10">
    <name type="scientific">Phyllachora maydis</name>
    <dbReference type="NCBI Taxonomy" id="1825666"/>
    <lineage>
        <taxon>Eukaryota</taxon>
        <taxon>Fungi</taxon>
        <taxon>Dikarya</taxon>
        <taxon>Ascomycota</taxon>
        <taxon>Pezizomycotina</taxon>
        <taxon>Sordariomycetes</taxon>
        <taxon>Sordariomycetidae</taxon>
        <taxon>Phyllachorales</taxon>
        <taxon>Phyllachoraceae</taxon>
        <taxon>Phyllachora</taxon>
    </lineage>
</organism>
<comment type="subcellular location">
    <subcellularLocation>
        <location evidence="1">Membrane</location>
        <topology evidence="1">Multi-pass membrane protein</topology>
    </subcellularLocation>
</comment>
<dbReference type="InterPro" id="IPR036259">
    <property type="entry name" value="MFS_trans_sf"/>
</dbReference>
<dbReference type="InterPro" id="IPR020846">
    <property type="entry name" value="MFS_dom"/>
</dbReference>